<dbReference type="AlphaFoldDB" id="A0A2I0K0L3"/>
<organism evidence="1 2">
    <name type="scientific">Punica granatum</name>
    <name type="common">Pomegranate</name>
    <dbReference type="NCBI Taxonomy" id="22663"/>
    <lineage>
        <taxon>Eukaryota</taxon>
        <taxon>Viridiplantae</taxon>
        <taxon>Streptophyta</taxon>
        <taxon>Embryophyta</taxon>
        <taxon>Tracheophyta</taxon>
        <taxon>Spermatophyta</taxon>
        <taxon>Magnoliopsida</taxon>
        <taxon>eudicotyledons</taxon>
        <taxon>Gunneridae</taxon>
        <taxon>Pentapetalae</taxon>
        <taxon>rosids</taxon>
        <taxon>malvids</taxon>
        <taxon>Myrtales</taxon>
        <taxon>Lythraceae</taxon>
        <taxon>Punica</taxon>
    </lineage>
</organism>
<gene>
    <name evidence="1" type="ORF">CRG98_017474</name>
</gene>
<evidence type="ECO:0000313" key="1">
    <source>
        <dbReference type="EMBL" id="PKI62101.1"/>
    </source>
</evidence>
<dbReference type="Proteomes" id="UP000233551">
    <property type="component" value="Unassembled WGS sequence"/>
</dbReference>
<evidence type="ECO:0000313" key="2">
    <source>
        <dbReference type="Proteomes" id="UP000233551"/>
    </source>
</evidence>
<dbReference type="EMBL" id="PGOL01000988">
    <property type="protein sequence ID" value="PKI62101.1"/>
    <property type="molecule type" value="Genomic_DNA"/>
</dbReference>
<keyword evidence="2" id="KW-1185">Reference proteome</keyword>
<accession>A0A2I0K0L3</accession>
<protein>
    <submittedName>
        <fullName evidence="1">Uncharacterized protein</fullName>
    </submittedName>
</protein>
<name>A0A2I0K0L3_PUNGR</name>
<comment type="caution">
    <text evidence="1">The sequence shown here is derived from an EMBL/GenBank/DDBJ whole genome shotgun (WGS) entry which is preliminary data.</text>
</comment>
<proteinExistence type="predicted"/>
<sequence length="143" mass="16080">MDVTAVYVQVHQGSSISPEPAARTRVQMLTRHPKSPQITISAAHGVHAATWHVLTCRSGGPHLNLDRERSFFSLWGCFCRSLHVPAAKFLPTFKTLSRNWPFPLSLRSRRIRPVLRSRRASRIRGVANSVPSRFVPAFGSRNN</sequence>
<reference evidence="1 2" key="1">
    <citation type="submission" date="2017-11" db="EMBL/GenBank/DDBJ databases">
        <title>De-novo sequencing of pomegranate (Punica granatum L.) genome.</title>
        <authorList>
            <person name="Akparov Z."/>
            <person name="Amiraslanov A."/>
            <person name="Hajiyeva S."/>
            <person name="Abbasov M."/>
            <person name="Kaur K."/>
            <person name="Hamwieh A."/>
            <person name="Solovyev V."/>
            <person name="Salamov A."/>
            <person name="Braich B."/>
            <person name="Kosarev P."/>
            <person name="Mahmoud A."/>
            <person name="Hajiyev E."/>
            <person name="Babayeva S."/>
            <person name="Izzatullayeva V."/>
            <person name="Mammadov A."/>
            <person name="Mammadov A."/>
            <person name="Sharifova S."/>
            <person name="Ojaghi J."/>
            <person name="Eynullazada K."/>
            <person name="Bayramov B."/>
            <person name="Abdulazimova A."/>
            <person name="Shahmuradov I."/>
        </authorList>
    </citation>
    <scope>NUCLEOTIDE SEQUENCE [LARGE SCALE GENOMIC DNA]</scope>
    <source>
        <strain evidence="2">cv. AG2017</strain>
        <tissue evidence="1">Leaf</tissue>
    </source>
</reference>